<reference evidence="2" key="1">
    <citation type="submission" date="2016-06" db="EMBL/GenBank/DDBJ databases">
        <title>Parallel loss of symbiosis genes in relatives of nitrogen-fixing non-legume Parasponia.</title>
        <authorList>
            <person name="Van Velzen R."/>
            <person name="Holmer R."/>
            <person name="Bu F."/>
            <person name="Rutten L."/>
            <person name="Van Zeijl A."/>
            <person name="Liu W."/>
            <person name="Santuari L."/>
            <person name="Cao Q."/>
            <person name="Sharma T."/>
            <person name="Shen D."/>
            <person name="Roswanjaya Y."/>
            <person name="Wardhani T."/>
            <person name="Kalhor M.S."/>
            <person name="Jansen J."/>
            <person name="Van den Hoogen J."/>
            <person name="Gungor B."/>
            <person name="Hartog M."/>
            <person name="Hontelez J."/>
            <person name="Verver J."/>
            <person name="Yang W.-C."/>
            <person name="Schijlen E."/>
            <person name="Repin R."/>
            <person name="Schilthuizen M."/>
            <person name="Schranz E."/>
            <person name="Heidstra R."/>
            <person name="Miyata K."/>
            <person name="Fedorova E."/>
            <person name="Kohlen W."/>
            <person name="Bisseling T."/>
            <person name="Smit S."/>
            <person name="Geurts R."/>
        </authorList>
    </citation>
    <scope>NUCLEOTIDE SEQUENCE [LARGE SCALE GENOMIC DNA]</scope>
    <source>
        <strain evidence="2">cv. WU1-14</strain>
    </source>
</reference>
<name>A0A2P5ATN2_PARAD</name>
<evidence type="ECO:0000313" key="2">
    <source>
        <dbReference type="Proteomes" id="UP000237105"/>
    </source>
</evidence>
<sequence>RLISPSKSWDDSALLKENGSTNYTMDCPIHGLA</sequence>
<protein>
    <submittedName>
        <fullName evidence="1">Uncharacterized protein</fullName>
    </submittedName>
</protein>
<dbReference type="Proteomes" id="UP000237105">
    <property type="component" value="Unassembled WGS sequence"/>
</dbReference>
<comment type="caution">
    <text evidence="1">The sequence shown here is derived from an EMBL/GenBank/DDBJ whole genome shotgun (WGS) entry which is preliminary data.</text>
</comment>
<organism evidence="1 2">
    <name type="scientific">Parasponia andersonii</name>
    <name type="common">Sponia andersonii</name>
    <dbReference type="NCBI Taxonomy" id="3476"/>
    <lineage>
        <taxon>Eukaryota</taxon>
        <taxon>Viridiplantae</taxon>
        <taxon>Streptophyta</taxon>
        <taxon>Embryophyta</taxon>
        <taxon>Tracheophyta</taxon>
        <taxon>Spermatophyta</taxon>
        <taxon>Magnoliopsida</taxon>
        <taxon>eudicotyledons</taxon>
        <taxon>Gunneridae</taxon>
        <taxon>Pentapetalae</taxon>
        <taxon>rosids</taxon>
        <taxon>fabids</taxon>
        <taxon>Rosales</taxon>
        <taxon>Cannabaceae</taxon>
        <taxon>Parasponia</taxon>
    </lineage>
</organism>
<accession>A0A2P5ATN2</accession>
<dbReference type="EMBL" id="JXTB01000454">
    <property type="protein sequence ID" value="PON39838.1"/>
    <property type="molecule type" value="Genomic_DNA"/>
</dbReference>
<evidence type="ECO:0000313" key="1">
    <source>
        <dbReference type="EMBL" id="PON39838.1"/>
    </source>
</evidence>
<gene>
    <name evidence="1" type="ORF">PanWU01x14_301890</name>
</gene>
<feature type="non-terminal residue" evidence="1">
    <location>
        <position position="1"/>
    </location>
</feature>
<dbReference type="AlphaFoldDB" id="A0A2P5ATN2"/>
<proteinExistence type="predicted"/>
<keyword evidence="2" id="KW-1185">Reference proteome</keyword>